<protein>
    <recommendedName>
        <fullName evidence="1">HTH cro/C1-type domain-containing protein</fullName>
    </recommendedName>
</protein>
<dbReference type="RefSeq" id="WP_107007041.1">
    <property type="nucleotide sequence ID" value="NZ_JBHRSF010000003.1"/>
</dbReference>
<dbReference type="InterPro" id="IPR010982">
    <property type="entry name" value="Lambda_DNA-bd_dom_sf"/>
</dbReference>
<reference evidence="2" key="4">
    <citation type="submission" date="2024-09" db="EMBL/GenBank/DDBJ databases">
        <authorList>
            <person name="Sun Q."/>
            <person name="Mori K."/>
        </authorList>
    </citation>
    <scope>NUCLEOTIDE SEQUENCE</scope>
    <source>
        <strain evidence="2">KCTC 62575</strain>
    </source>
</reference>
<evidence type="ECO:0000259" key="1">
    <source>
        <dbReference type="PROSITE" id="PS50943"/>
    </source>
</evidence>
<dbReference type="GO" id="GO:0003677">
    <property type="term" value="F:DNA binding"/>
    <property type="evidence" value="ECO:0007669"/>
    <property type="project" value="InterPro"/>
</dbReference>
<accession>A0A371YU38</accession>
<feature type="domain" description="HTH cro/C1-type" evidence="1">
    <location>
        <begin position="43"/>
        <end position="77"/>
    </location>
</feature>
<dbReference type="Proteomes" id="UP000240957">
    <property type="component" value="Unassembled WGS sequence"/>
</dbReference>
<dbReference type="CDD" id="cd00093">
    <property type="entry name" value="HTH_XRE"/>
    <property type="match status" value="1"/>
</dbReference>
<dbReference type="EMBL" id="PYIX02000003">
    <property type="protein sequence ID" value="RFC84980.1"/>
    <property type="molecule type" value="Genomic_DNA"/>
</dbReference>
<proteinExistence type="predicted"/>
<name>A0A371YU38_9GAMM</name>
<gene>
    <name evidence="2" type="ORF">ACFODO_00760</name>
    <name evidence="3" type="ORF">C9E89_003485</name>
</gene>
<dbReference type="OrthoDB" id="5636356at2"/>
<organism evidence="3 4">
    <name type="scientific">Acinetobacter sichuanensis</name>
    <dbReference type="NCBI Taxonomy" id="2136183"/>
    <lineage>
        <taxon>Bacteria</taxon>
        <taxon>Pseudomonadati</taxon>
        <taxon>Pseudomonadota</taxon>
        <taxon>Gammaproteobacteria</taxon>
        <taxon>Moraxellales</taxon>
        <taxon>Moraxellaceae</taxon>
        <taxon>Acinetobacter</taxon>
    </lineage>
</organism>
<keyword evidence="5" id="KW-1185">Reference proteome</keyword>
<evidence type="ECO:0000313" key="3">
    <source>
        <dbReference type="EMBL" id="RFC84980.1"/>
    </source>
</evidence>
<dbReference type="Proteomes" id="UP001595455">
    <property type="component" value="Unassembled WGS sequence"/>
</dbReference>
<evidence type="ECO:0000313" key="5">
    <source>
        <dbReference type="Proteomes" id="UP001595455"/>
    </source>
</evidence>
<dbReference type="EMBL" id="JBHRSF010000003">
    <property type="protein sequence ID" value="MFC2993827.1"/>
    <property type="molecule type" value="Genomic_DNA"/>
</dbReference>
<evidence type="ECO:0000313" key="2">
    <source>
        <dbReference type="EMBL" id="MFC2993827.1"/>
    </source>
</evidence>
<reference evidence="3 4" key="2">
    <citation type="submission" date="2018-08" db="EMBL/GenBank/DDBJ databases">
        <title>The draft genome of Acinetobacter sichuanensis strain WCHAc060041.</title>
        <authorList>
            <person name="Qin J."/>
            <person name="Feng Y."/>
            <person name="Zong Z."/>
        </authorList>
    </citation>
    <scope>NUCLEOTIDE SEQUENCE [LARGE SCALE GENOMIC DNA]</scope>
    <source>
        <strain evidence="3 4">WCHAc060041</strain>
    </source>
</reference>
<dbReference type="Gene3D" id="1.10.260.40">
    <property type="entry name" value="lambda repressor-like DNA-binding domains"/>
    <property type="match status" value="1"/>
</dbReference>
<reference evidence="2" key="1">
    <citation type="journal article" date="2014" name="Int. J. Syst. Evol. Microbiol.">
        <title>Complete genome of a new Firmicutes species belonging to the dominant human colonic microbiota ('Ruminococcus bicirculans') reveals two chromosomes and a selective capacity to utilize plant glucans.</title>
        <authorList>
            <consortium name="NISC Comparative Sequencing Program"/>
            <person name="Wegmann U."/>
            <person name="Louis P."/>
            <person name="Goesmann A."/>
            <person name="Henrissat B."/>
            <person name="Duncan S.H."/>
            <person name="Flint H.J."/>
        </authorList>
    </citation>
    <scope>NUCLEOTIDE SEQUENCE</scope>
    <source>
        <strain evidence="2">KCTC 62575</strain>
    </source>
</reference>
<reference evidence="5" key="3">
    <citation type="journal article" date="2019" name="Int. J. Syst. Evol. Microbiol.">
        <title>The Global Catalogue of Microorganisms (GCM) 10K type strain sequencing project: providing services to taxonomists for standard genome sequencing and annotation.</title>
        <authorList>
            <consortium name="The Broad Institute Genomics Platform"/>
            <consortium name="The Broad Institute Genome Sequencing Center for Infectious Disease"/>
            <person name="Wu L."/>
            <person name="Ma J."/>
        </authorList>
    </citation>
    <scope>NUCLEOTIDE SEQUENCE [LARGE SCALE GENOMIC DNA]</scope>
    <source>
        <strain evidence="5">KCTC 62575</strain>
    </source>
</reference>
<comment type="caution">
    <text evidence="3">The sequence shown here is derived from an EMBL/GenBank/DDBJ whole genome shotgun (WGS) entry which is preliminary data.</text>
</comment>
<evidence type="ECO:0000313" key="4">
    <source>
        <dbReference type="Proteomes" id="UP000240957"/>
    </source>
</evidence>
<dbReference type="AlphaFoldDB" id="A0A371YU38"/>
<sequence length="120" mass="13713">MDKINEKKAFSERLKSSLENLNYSCGPTFLCKEFNLRYSGSPISTQTAHNWLNGNAIPSQEKLQILAVWLQVSSEWLRFGQQSSEFSGSQHIYLSSIDAKFQRLAPKQQQLIMDLIDSLL</sequence>
<dbReference type="InterPro" id="IPR001387">
    <property type="entry name" value="Cro/C1-type_HTH"/>
</dbReference>
<dbReference type="PROSITE" id="PS50943">
    <property type="entry name" value="HTH_CROC1"/>
    <property type="match status" value="1"/>
</dbReference>